<dbReference type="GO" id="GO:0006508">
    <property type="term" value="P:proteolysis"/>
    <property type="evidence" value="ECO:0007669"/>
    <property type="project" value="UniProtKB-KW"/>
</dbReference>
<evidence type="ECO:0000256" key="1">
    <source>
        <dbReference type="ARBA" id="ARBA00008455"/>
    </source>
</evidence>
<dbReference type="Proteomes" id="UP000694845">
    <property type="component" value="Unplaced"/>
</dbReference>
<dbReference type="SUPFAM" id="SSF54001">
    <property type="entry name" value="Cysteine proteinases"/>
    <property type="match status" value="1"/>
</dbReference>
<keyword evidence="3" id="KW-0378">Hydrolase</keyword>
<sequence>MKGFVVVWGLVAFVGTCFGAPKTTAPTAPTQEPATVVPTTRAHTTTPPPTAPTQQPATVVPTTHAHTTTPPPKVPVFGGRYHARGHVKLPYAELDEPFEIYFDGPKAMGRIDYYNGLDKVFYRGDQKPHGFTYKISPSVKGKGTDVQPVSCFQINGTKSATVMPQNMLPNLKNFTYAGQEMINGESTDVWKKTVFEGVKRAKVNRYSFYVSTMMPVVPVRYEMFGYDSLLGSHFDKYVIDFDFFDNMTAIDPSTFSTPKGIKCGSFPGPGIEQHIVANPYRELINPELGDRYHEMFTEHKAIHGKQYTDALEHAKRRTQFTHNVRFIHGVNRQGLSYKLGVNHLADWSEDELRVMRGRRTSTGYNGGAPFPYDEFKSAPTPPDFVDWRLMGAVSQVKDQAICGSCWSFGATGTIEGAYFLKNKKMVRFSQQNLMDCSWGFGDNACDGGEEWRAFSWIKQNHGLMTEDDYGSYMGQNGMCHYDPKKAAVQLKSYVNVTSGDMKALKTAVASVGPITVGIDAHLKTFGFYASGIYYDKNCGNKPADLDHAVLVVGYGSQKMGNQTTNYWIVKNSWSTYWGNNGYILMNQQGNNCGVATDASYVVLK</sequence>
<dbReference type="PROSITE" id="PS00639">
    <property type="entry name" value="THIOL_PROTEASE_HIS"/>
    <property type="match status" value="1"/>
</dbReference>
<feature type="compositionally biased region" description="Low complexity" evidence="7">
    <location>
        <begin position="22"/>
        <end position="45"/>
    </location>
</feature>
<dbReference type="GO" id="GO:0008234">
    <property type="term" value="F:cysteine-type peptidase activity"/>
    <property type="evidence" value="ECO:0007669"/>
    <property type="project" value="UniProtKB-KW"/>
</dbReference>
<feature type="domain" description="Peptidase C1A papain C-terminal" evidence="9">
    <location>
        <begin position="381"/>
        <end position="602"/>
    </location>
</feature>
<evidence type="ECO:0000256" key="2">
    <source>
        <dbReference type="ARBA" id="ARBA00022670"/>
    </source>
</evidence>
<organism evidence="11 12">
    <name type="scientific">Acanthaster planci</name>
    <name type="common">Crown-of-thorns starfish</name>
    <dbReference type="NCBI Taxonomy" id="133434"/>
    <lineage>
        <taxon>Eukaryota</taxon>
        <taxon>Metazoa</taxon>
        <taxon>Echinodermata</taxon>
        <taxon>Eleutherozoa</taxon>
        <taxon>Asterozoa</taxon>
        <taxon>Asteroidea</taxon>
        <taxon>Valvatacea</taxon>
        <taxon>Valvatida</taxon>
        <taxon>Acanthasteridae</taxon>
        <taxon>Acanthaster</taxon>
    </lineage>
</organism>
<comment type="similarity">
    <text evidence="1">Belongs to the peptidase C1 family.</text>
</comment>
<dbReference type="InterPro" id="IPR025661">
    <property type="entry name" value="Pept_asp_AS"/>
</dbReference>
<dbReference type="Pfam" id="PF00112">
    <property type="entry name" value="Peptidase_C1"/>
    <property type="match status" value="1"/>
</dbReference>
<dbReference type="OrthoDB" id="65740at2759"/>
<dbReference type="InterPro" id="IPR038765">
    <property type="entry name" value="Papain-like_cys_pep_sf"/>
</dbReference>
<evidence type="ECO:0000256" key="8">
    <source>
        <dbReference type="SAM" id="SignalP"/>
    </source>
</evidence>
<name>A0A8B7ZC54_ACAPL</name>
<keyword evidence="4" id="KW-0788">Thiol protease</keyword>
<dbReference type="SMART" id="SM00645">
    <property type="entry name" value="Pept_C1"/>
    <property type="match status" value="1"/>
</dbReference>
<feature type="domain" description="Cathepsin propeptide inhibitor" evidence="10">
    <location>
        <begin position="296"/>
        <end position="352"/>
    </location>
</feature>
<dbReference type="InterPro" id="IPR000169">
    <property type="entry name" value="Pept_cys_AS"/>
</dbReference>
<evidence type="ECO:0000256" key="7">
    <source>
        <dbReference type="SAM" id="MobiDB-lite"/>
    </source>
</evidence>
<dbReference type="CDD" id="cd02248">
    <property type="entry name" value="Peptidase_C1A"/>
    <property type="match status" value="1"/>
</dbReference>
<dbReference type="AlphaFoldDB" id="A0A8B7ZC54"/>
<reference evidence="12" key="1">
    <citation type="submission" date="2025-08" db="UniProtKB">
        <authorList>
            <consortium name="RefSeq"/>
        </authorList>
    </citation>
    <scope>IDENTIFICATION</scope>
</reference>
<gene>
    <name evidence="12" type="primary">LOC110985678</name>
</gene>
<evidence type="ECO:0000256" key="6">
    <source>
        <dbReference type="ARBA" id="ARBA00023157"/>
    </source>
</evidence>
<dbReference type="FunFam" id="3.90.70.10:FF:000087">
    <property type="entry name" value="Counting factor associated protein D"/>
    <property type="match status" value="1"/>
</dbReference>
<dbReference type="PROSITE" id="PS00640">
    <property type="entry name" value="THIOL_PROTEASE_ASN"/>
    <property type="match status" value="1"/>
</dbReference>
<dbReference type="PRINTS" id="PR00705">
    <property type="entry name" value="PAPAIN"/>
</dbReference>
<accession>A0A8B7ZC54</accession>
<dbReference type="InterPro" id="IPR013201">
    <property type="entry name" value="Prot_inhib_I29"/>
</dbReference>
<evidence type="ECO:0000313" key="11">
    <source>
        <dbReference type="Proteomes" id="UP000694845"/>
    </source>
</evidence>
<evidence type="ECO:0000259" key="9">
    <source>
        <dbReference type="SMART" id="SM00645"/>
    </source>
</evidence>
<keyword evidence="8" id="KW-0732">Signal</keyword>
<protein>
    <submittedName>
        <fullName evidence="12">Cathepsin L2-like</fullName>
    </submittedName>
</protein>
<dbReference type="PANTHER" id="PTHR12411">
    <property type="entry name" value="CYSTEINE PROTEASE FAMILY C1-RELATED"/>
    <property type="match status" value="1"/>
</dbReference>
<feature type="chain" id="PRO_5034959341" evidence="8">
    <location>
        <begin position="20"/>
        <end position="604"/>
    </location>
</feature>
<evidence type="ECO:0000259" key="10">
    <source>
        <dbReference type="SMART" id="SM00848"/>
    </source>
</evidence>
<keyword evidence="11" id="KW-1185">Reference proteome</keyword>
<keyword evidence="2" id="KW-0645">Protease</keyword>
<evidence type="ECO:0000256" key="5">
    <source>
        <dbReference type="ARBA" id="ARBA00023145"/>
    </source>
</evidence>
<dbReference type="KEGG" id="aplc:110985678"/>
<dbReference type="Gene3D" id="3.90.70.10">
    <property type="entry name" value="Cysteine proteinases"/>
    <property type="match status" value="1"/>
</dbReference>
<dbReference type="SMART" id="SM00848">
    <property type="entry name" value="Inhibitor_I29"/>
    <property type="match status" value="1"/>
</dbReference>
<dbReference type="PROSITE" id="PS00139">
    <property type="entry name" value="THIOL_PROTEASE_CYS"/>
    <property type="match status" value="1"/>
</dbReference>
<keyword evidence="6" id="KW-1015">Disulfide bond</keyword>
<dbReference type="InterPro" id="IPR025660">
    <property type="entry name" value="Pept_his_AS"/>
</dbReference>
<dbReference type="InterPro" id="IPR013128">
    <property type="entry name" value="Peptidase_C1A"/>
</dbReference>
<keyword evidence="5" id="KW-0865">Zymogen</keyword>
<dbReference type="InterPro" id="IPR039417">
    <property type="entry name" value="Peptidase_C1A_papain-like"/>
</dbReference>
<dbReference type="GeneID" id="110985678"/>
<feature type="region of interest" description="Disordered" evidence="7">
    <location>
        <begin position="22"/>
        <end position="57"/>
    </location>
</feature>
<evidence type="ECO:0000256" key="4">
    <source>
        <dbReference type="ARBA" id="ARBA00022807"/>
    </source>
</evidence>
<proteinExistence type="inferred from homology"/>
<dbReference type="OMA" id="KAFHHFK"/>
<feature type="signal peptide" evidence="8">
    <location>
        <begin position="1"/>
        <end position="19"/>
    </location>
</feature>
<dbReference type="RefSeq" id="XP_022102557.1">
    <property type="nucleotide sequence ID" value="XM_022246865.1"/>
</dbReference>
<evidence type="ECO:0000256" key="3">
    <source>
        <dbReference type="ARBA" id="ARBA00022801"/>
    </source>
</evidence>
<dbReference type="InterPro" id="IPR000668">
    <property type="entry name" value="Peptidase_C1A_C"/>
</dbReference>
<dbReference type="Pfam" id="PF08246">
    <property type="entry name" value="Inhibitor_I29"/>
    <property type="match status" value="1"/>
</dbReference>
<evidence type="ECO:0000313" key="12">
    <source>
        <dbReference type="RefSeq" id="XP_022102557.1"/>
    </source>
</evidence>